<evidence type="ECO:0000256" key="1">
    <source>
        <dbReference type="SAM" id="Coils"/>
    </source>
</evidence>
<gene>
    <name evidence="2" type="ORF">EJ03DRAFT_370564</name>
</gene>
<reference evidence="2" key="1">
    <citation type="journal article" date="2020" name="Stud. Mycol.">
        <title>101 Dothideomycetes genomes: a test case for predicting lifestyles and emergence of pathogens.</title>
        <authorList>
            <person name="Haridas S."/>
            <person name="Albert R."/>
            <person name="Binder M."/>
            <person name="Bloem J."/>
            <person name="Labutti K."/>
            <person name="Salamov A."/>
            <person name="Andreopoulos B."/>
            <person name="Baker S."/>
            <person name="Barry K."/>
            <person name="Bills G."/>
            <person name="Bluhm B."/>
            <person name="Cannon C."/>
            <person name="Castanera R."/>
            <person name="Culley D."/>
            <person name="Daum C."/>
            <person name="Ezra D."/>
            <person name="Gonzalez J."/>
            <person name="Henrissat B."/>
            <person name="Kuo A."/>
            <person name="Liang C."/>
            <person name="Lipzen A."/>
            <person name="Lutzoni F."/>
            <person name="Magnuson J."/>
            <person name="Mondo S."/>
            <person name="Nolan M."/>
            <person name="Ohm R."/>
            <person name="Pangilinan J."/>
            <person name="Park H.-J."/>
            <person name="Ramirez L."/>
            <person name="Alfaro M."/>
            <person name="Sun H."/>
            <person name="Tritt A."/>
            <person name="Yoshinaga Y."/>
            <person name="Zwiers L.-H."/>
            <person name="Turgeon B."/>
            <person name="Goodwin S."/>
            <person name="Spatafora J."/>
            <person name="Crous P."/>
            <person name="Grigoriev I."/>
        </authorList>
    </citation>
    <scope>NUCLEOTIDE SEQUENCE</scope>
    <source>
        <strain evidence="2">CBS 116005</strain>
    </source>
</reference>
<accession>A0A6G1LNE2</accession>
<keyword evidence="3" id="KW-1185">Reference proteome</keyword>
<proteinExistence type="predicted"/>
<dbReference type="Proteomes" id="UP000799436">
    <property type="component" value="Unassembled WGS sequence"/>
</dbReference>
<dbReference type="OrthoDB" id="10381668at2759"/>
<sequence>MEVKHPLMLVNKQVSQEFSGILDHHLREHADLTITVLNFDFDAISKFLDPLFVANLQCNRNLTITLHVTSTQWLEHVQKIKSWNLWLSVCGSGLVVDYSLHPDINWYACWKSLTRVTGAIKDVKHHQPIRQAILDGLESHKQESREIYADMAEFYRMREEAGLLGKQLEAWDGESEAPDSRGVDGDPAIRGARQLELKRVELKGRLEKAEKMARTWEERIAMRMGL</sequence>
<feature type="coiled-coil region" evidence="1">
    <location>
        <begin position="192"/>
        <end position="219"/>
    </location>
</feature>
<organism evidence="2 3">
    <name type="scientific">Teratosphaeria nubilosa</name>
    <dbReference type="NCBI Taxonomy" id="161662"/>
    <lineage>
        <taxon>Eukaryota</taxon>
        <taxon>Fungi</taxon>
        <taxon>Dikarya</taxon>
        <taxon>Ascomycota</taxon>
        <taxon>Pezizomycotina</taxon>
        <taxon>Dothideomycetes</taxon>
        <taxon>Dothideomycetidae</taxon>
        <taxon>Mycosphaerellales</taxon>
        <taxon>Teratosphaeriaceae</taxon>
        <taxon>Teratosphaeria</taxon>
    </lineage>
</organism>
<keyword evidence="1" id="KW-0175">Coiled coil</keyword>
<evidence type="ECO:0000313" key="2">
    <source>
        <dbReference type="EMBL" id="KAF2774503.1"/>
    </source>
</evidence>
<evidence type="ECO:0000313" key="3">
    <source>
        <dbReference type="Proteomes" id="UP000799436"/>
    </source>
</evidence>
<dbReference type="EMBL" id="ML995808">
    <property type="protein sequence ID" value="KAF2774503.1"/>
    <property type="molecule type" value="Genomic_DNA"/>
</dbReference>
<protein>
    <submittedName>
        <fullName evidence="2">Uncharacterized protein</fullName>
    </submittedName>
</protein>
<dbReference type="AlphaFoldDB" id="A0A6G1LNE2"/>
<name>A0A6G1LNE2_9PEZI</name>